<proteinExistence type="predicted"/>
<reference evidence="2" key="1">
    <citation type="submission" date="2017-02" db="EMBL/GenBank/DDBJ databases">
        <authorList>
            <person name="Varghese N."/>
            <person name="Submissions S."/>
        </authorList>
    </citation>
    <scope>NUCLEOTIDE SEQUENCE [LARGE SCALE GENOMIC DNA]</scope>
    <source>
        <strain evidence="2">ATCC 51356</strain>
    </source>
</reference>
<dbReference type="Proteomes" id="UP000190121">
    <property type="component" value="Unassembled WGS sequence"/>
</dbReference>
<dbReference type="AlphaFoldDB" id="A0A1T4MVK4"/>
<accession>A0A1T4MVK4</accession>
<gene>
    <name evidence="1" type="ORF">SAMN02745171_00908</name>
</gene>
<protein>
    <submittedName>
        <fullName evidence="1">Uncharacterized protein</fullName>
    </submittedName>
</protein>
<sequence>MIIRTKKELLGSYVKSSFGVCSSRRAFCLGGISWVYVLGKELLLLMKLMV</sequence>
<evidence type="ECO:0000313" key="1">
    <source>
        <dbReference type="EMBL" id="SJZ70876.1"/>
    </source>
</evidence>
<dbReference type="EMBL" id="FUXE01000008">
    <property type="protein sequence ID" value="SJZ70876.1"/>
    <property type="molecule type" value="Genomic_DNA"/>
</dbReference>
<name>A0A1T4MVK4_9PORP</name>
<evidence type="ECO:0000313" key="2">
    <source>
        <dbReference type="Proteomes" id="UP000190121"/>
    </source>
</evidence>
<keyword evidence="2" id="KW-1185">Reference proteome</keyword>
<dbReference type="STRING" id="29524.SAMN02745171_00908"/>
<organism evidence="1 2">
    <name type="scientific">Porphyromonas circumdentaria</name>
    <dbReference type="NCBI Taxonomy" id="29524"/>
    <lineage>
        <taxon>Bacteria</taxon>
        <taxon>Pseudomonadati</taxon>
        <taxon>Bacteroidota</taxon>
        <taxon>Bacteroidia</taxon>
        <taxon>Bacteroidales</taxon>
        <taxon>Porphyromonadaceae</taxon>
        <taxon>Porphyromonas</taxon>
    </lineage>
</organism>